<comment type="caution">
    <text evidence="7">The sequence shown here is derived from an EMBL/GenBank/DDBJ whole genome shotgun (WGS) entry which is preliminary data.</text>
</comment>
<dbReference type="PANTHER" id="PTHR42749:SF1">
    <property type="entry name" value="CELL SHAPE-DETERMINING PROTEIN MREB"/>
    <property type="match status" value="1"/>
</dbReference>
<dbReference type="EMBL" id="JACRSW010000032">
    <property type="protein sequence ID" value="MBC8557852.1"/>
    <property type="molecule type" value="Genomic_DNA"/>
</dbReference>
<sequence length="342" mass="37756">MAKKIFGIDFGTNVIKVYKKGEGIILLERTAVSTVGKGKAKRAIAIGEKSFEMFEKAPPSIDVCFPIHRGVVSHLDDMVQLWNYMGQKISGKKKISHCQFYLAVPADITEVEKQAYSKIVLKSESKPKKVFLINKPIADAYGLGLDIEKSKGILIANLGADTCELSILSLGGLVSTKLVPFGGNDFDHTIQNYIRKKYNFVIGLKTAEQIKMKLIAAVPKEETITVTGRDLLKGLPREVTVRSTEIIPLVIDIFEKLANDIRSLLEHTPPEISHEILHNGIYLTGGTSQIEGMDRYLANQIKIRVNAAQNAQKTAAEGIGYLAEHPKLALKYAVPLDKKDNE</sequence>
<comment type="function">
    <text evidence="6">Forms membrane-associated dynamic filaments that are essential for cell shape determination. Acts by regulating cell wall synthesis and cell elongation, and thus cell shape. A feedback loop between cell geometry and MreB localization may maintain elongated cell shape by targeting cell wall growth to regions of negative cell wall curvature.</text>
</comment>
<evidence type="ECO:0000313" key="8">
    <source>
        <dbReference type="Proteomes" id="UP000637513"/>
    </source>
</evidence>
<organism evidence="7 8">
    <name type="scientific">Jutongia hominis</name>
    <dbReference type="NCBI Taxonomy" id="2763664"/>
    <lineage>
        <taxon>Bacteria</taxon>
        <taxon>Bacillati</taxon>
        <taxon>Bacillota</taxon>
        <taxon>Clostridia</taxon>
        <taxon>Lachnospirales</taxon>
        <taxon>Lachnospiraceae</taxon>
        <taxon>Jutongia</taxon>
    </lineage>
</organism>
<gene>
    <name evidence="6" type="primary">mreB</name>
    <name evidence="7" type="ORF">H8700_09040</name>
</gene>
<proteinExistence type="inferred from homology"/>
<dbReference type="PRINTS" id="PR01652">
    <property type="entry name" value="SHAPEPROTEIN"/>
</dbReference>
<evidence type="ECO:0000313" key="7">
    <source>
        <dbReference type="EMBL" id="MBC8557852.1"/>
    </source>
</evidence>
<keyword evidence="8" id="KW-1185">Reference proteome</keyword>
<reference evidence="7 8" key="1">
    <citation type="submission" date="2020-08" db="EMBL/GenBank/DDBJ databases">
        <title>Genome public.</title>
        <authorList>
            <person name="Liu C."/>
            <person name="Sun Q."/>
        </authorList>
    </citation>
    <scope>NUCLEOTIDE SEQUENCE [LARGE SCALE GENOMIC DNA]</scope>
    <source>
        <strain evidence="7 8">BX3</strain>
    </source>
</reference>
<evidence type="ECO:0000256" key="6">
    <source>
        <dbReference type="HAMAP-Rule" id="MF_02207"/>
    </source>
</evidence>
<keyword evidence="2 6" id="KW-0547">Nucleotide-binding</keyword>
<dbReference type="Gene3D" id="3.30.420.40">
    <property type="match status" value="2"/>
</dbReference>
<comment type="subunit">
    <text evidence="6">Forms polymers.</text>
</comment>
<dbReference type="SUPFAM" id="SSF53067">
    <property type="entry name" value="Actin-like ATPase domain"/>
    <property type="match status" value="2"/>
</dbReference>
<dbReference type="InterPro" id="IPR043129">
    <property type="entry name" value="ATPase_NBD"/>
</dbReference>
<keyword evidence="3 6" id="KW-0067">ATP-binding</keyword>
<protein>
    <recommendedName>
        <fullName evidence="6">Cell shape-determining protein MreB</fullName>
    </recommendedName>
</protein>
<dbReference type="PANTHER" id="PTHR42749">
    <property type="entry name" value="CELL SHAPE-DETERMINING PROTEIN MREB"/>
    <property type="match status" value="1"/>
</dbReference>
<accession>A0ABR7MVN4</accession>
<evidence type="ECO:0000256" key="4">
    <source>
        <dbReference type="ARBA" id="ARBA00022960"/>
    </source>
</evidence>
<evidence type="ECO:0000256" key="2">
    <source>
        <dbReference type="ARBA" id="ARBA00022741"/>
    </source>
</evidence>
<keyword evidence="4 6" id="KW-0133">Cell shape</keyword>
<dbReference type="RefSeq" id="WP_249305261.1">
    <property type="nucleotide sequence ID" value="NZ_JACRSW010000032.1"/>
</dbReference>
<dbReference type="InterPro" id="IPR056546">
    <property type="entry name" value="MreB_MamK-like"/>
</dbReference>
<name>A0ABR7MVN4_9FIRM</name>
<evidence type="ECO:0000256" key="5">
    <source>
        <dbReference type="ARBA" id="ARBA00023458"/>
    </source>
</evidence>
<dbReference type="HAMAP" id="MF_02207">
    <property type="entry name" value="MreB"/>
    <property type="match status" value="1"/>
</dbReference>
<comment type="subcellular location">
    <subcellularLocation>
        <location evidence="6">Cytoplasm</location>
    </subcellularLocation>
    <text evidence="6">Membrane-associated.</text>
</comment>
<dbReference type="Proteomes" id="UP000637513">
    <property type="component" value="Unassembled WGS sequence"/>
</dbReference>
<feature type="binding site" evidence="6">
    <location>
        <begin position="208"/>
        <end position="211"/>
    </location>
    <ligand>
        <name>ATP</name>
        <dbReference type="ChEBI" id="CHEBI:30616"/>
    </ligand>
</feature>
<evidence type="ECO:0000256" key="3">
    <source>
        <dbReference type="ARBA" id="ARBA00022840"/>
    </source>
</evidence>
<keyword evidence="1 6" id="KW-0963">Cytoplasm</keyword>
<dbReference type="InterPro" id="IPR004753">
    <property type="entry name" value="MreB"/>
</dbReference>
<evidence type="ECO:0000256" key="1">
    <source>
        <dbReference type="ARBA" id="ARBA00022490"/>
    </source>
</evidence>
<comment type="similarity">
    <text evidence="5 6">Belongs to the FtsA/MreB family.</text>
</comment>
<comment type="caution">
    <text evidence="6">Lacks conserved residue(s) required for the propagation of feature annotation.</text>
</comment>
<dbReference type="Pfam" id="PF06723">
    <property type="entry name" value="MreB_Mbl"/>
    <property type="match status" value="1"/>
</dbReference>